<reference evidence="2" key="1">
    <citation type="submission" date="2022-08" db="UniProtKB">
        <authorList>
            <consortium name="EnsemblMetazoa"/>
        </authorList>
    </citation>
    <scope>IDENTIFICATION</scope>
</reference>
<name>A0A8W7P2W9_ANOCL</name>
<evidence type="ECO:0000313" key="2">
    <source>
        <dbReference type="EnsemblMetazoa" id="ACOM024071-PA.1"/>
    </source>
</evidence>
<proteinExistence type="predicted"/>
<dbReference type="EnsemblMetazoa" id="ACOM024071-RA">
    <property type="protein sequence ID" value="ACOM024071-PA.1"/>
    <property type="gene ID" value="ACOM024071"/>
</dbReference>
<dbReference type="AlphaFoldDB" id="A0A8W7P2W9"/>
<feature type="region of interest" description="Disordered" evidence="1">
    <location>
        <begin position="57"/>
        <end position="94"/>
    </location>
</feature>
<accession>A0A8W7P2W9</accession>
<evidence type="ECO:0000256" key="1">
    <source>
        <dbReference type="SAM" id="MobiDB-lite"/>
    </source>
</evidence>
<protein>
    <submittedName>
        <fullName evidence="2">Uncharacterized protein</fullName>
    </submittedName>
</protein>
<feature type="compositionally biased region" description="Basic and acidic residues" evidence="1">
    <location>
        <begin position="59"/>
        <end position="84"/>
    </location>
</feature>
<sequence length="120" mass="13447">LLFYVVSVLRNNRAKGFFAHDERTTATRFGSLQAAAVHGPRVSGRAGKVSPAVLQRVQAAEHRNRSGKDRESDRAGRVRGEGDRGTVQSAEVSSDEATILRREVRADGTPYAWRWCRRRR</sequence>
<dbReference type="Proteomes" id="UP000075882">
    <property type="component" value="Unassembled WGS sequence"/>
</dbReference>
<organism evidence="2">
    <name type="scientific">Anopheles coluzzii</name>
    <name type="common">African malaria mosquito</name>
    <dbReference type="NCBI Taxonomy" id="1518534"/>
    <lineage>
        <taxon>Eukaryota</taxon>
        <taxon>Metazoa</taxon>
        <taxon>Ecdysozoa</taxon>
        <taxon>Arthropoda</taxon>
        <taxon>Hexapoda</taxon>
        <taxon>Insecta</taxon>
        <taxon>Pterygota</taxon>
        <taxon>Neoptera</taxon>
        <taxon>Endopterygota</taxon>
        <taxon>Diptera</taxon>
        <taxon>Nematocera</taxon>
        <taxon>Culicoidea</taxon>
        <taxon>Culicidae</taxon>
        <taxon>Anophelinae</taxon>
        <taxon>Anopheles</taxon>
    </lineage>
</organism>